<dbReference type="PANTHER" id="PTHR43217:SF1">
    <property type="entry name" value="SUCCINATE SEMIALDEHYDE DEHYDROGENASE [NAD(P)+] SAD"/>
    <property type="match status" value="1"/>
</dbReference>
<dbReference type="EC" id="1.2.1.24" evidence="5"/>
<dbReference type="SUPFAM" id="SSF53720">
    <property type="entry name" value="ALDH-like"/>
    <property type="match status" value="1"/>
</dbReference>
<dbReference type="EC" id="1.2.1.79" evidence="5"/>
<dbReference type="EMBL" id="UOFM01000439">
    <property type="protein sequence ID" value="VAW81988.1"/>
    <property type="molecule type" value="Genomic_DNA"/>
</dbReference>
<evidence type="ECO:0000256" key="3">
    <source>
        <dbReference type="ARBA" id="ARBA00023002"/>
    </source>
</evidence>
<dbReference type="Pfam" id="PF00171">
    <property type="entry name" value="Aldedh"/>
    <property type="match status" value="1"/>
</dbReference>
<proteinExistence type="inferred from homology"/>
<dbReference type="CDD" id="cd07100">
    <property type="entry name" value="ALDH_SSADH1_GabD1"/>
    <property type="match status" value="1"/>
</dbReference>
<dbReference type="AlphaFoldDB" id="A0A3B0YM00"/>
<accession>A0A3B0YM00</accession>
<comment type="similarity">
    <text evidence="1">Belongs to the aldehyde dehydrogenase family.</text>
</comment>
<dbReference type="InterPro" id="IPR016163">
    <property type="entry name" value="Ald_DH_C"/>
</dbReference>
<dbReference type="GO" id="GO:0036243">
    <property type="term" value="F:succinate-semialdehyde dehydrogenase (NADP+) activity"/>
    <property type="evidence" value="ECO:0007669"/>
    <property type="project" value="UniProtKB-EC"/>
</dbReference>
<keyword evidence="2" id="KW-0521">NADP</keyword>
<dbReference type="FunFam" id="3.40.605.10:FF:000012">
    <property type="entry name" value="NAD-dependent succinate-semialdehyde dehydrogenase"/>
    <property type="match status" value="1"/>
</dbReference>
<reference evidence="5" key="1">
    <citation type="submission" date="2018-06" db="EMBL/GenBank/DDBJ databases">
        <authorList>
            <person name="Zhirakovskaya E."/>
        </authorList>
    </citation>
    <scope>NUCLEOTIDE SEQUENCE</scope>
</reference>
<dbReference type="InterPro" id="IPR016160">
    <property type="entry name" value="Ald_DH_CS_CYS"/>
</dbReference>
<dbReference type="InterPro" id="IPR016161">
    <property type="entry name" value="Ald_DH/histidinol_DH"/>
</dbReference>
<sequence>MTFDSINPATGKKVESYPEMSAEEVGDILTKCHIAQQDWANTPLPERARLMASVAEVLRRNKEAYAKVMMREMGKIWPQGLAEVEKCAWGCDYYAENGERFLVSEDVDTEAHHSFVTYKPLGVVLAVMPWNFPLWQVFRFAAPALMAGNGALLKHAPNVIGCALLIEDIFREAGLPDNLFRSLIIDIPQTTDVIHDRRVAAVTITSSVAAGRAVASEAGKVLKKCVLELGGSDPFIVLEDADIDKAVEVGIVGRYQNSGQSCIAAKRFIVVDAVYEEFEQKFVEAVKKLKMGDPAEEGVYIGPQARVDLRDGLHDQVQRTVQGGATVLVGGEIPEGPGAFYPATVLAGVKEGMAAWSEELFGPVATLIRVKDEAEAIEVANGTDFGLAGAVWTQ</sequence>
<organism evidence="5">
    <name type="scientific">hydrothermal vent metagenome</name>
    <dbReference type="NCBI Taxonomy" id="652676"/>
    <lineage>
        <taxon>unclassified sequences</taxon>
        <taxon>metagenomes</taxon>
        <taxon>ecological metagenomes</taxon>
    </lineage>
</organism>
<evidence type="ECO:0000313" key="5">
    <source>
        <dbReference type="EMBL" id="VAW81988.1"/>
    </source>
</evidence>
<name>A0A3B0YM00_9ZZZZ</name>
<feature type="domain" description="Aldehyde dehydrogenase" evidence="4">
    <location>
        <begin position="2"/>
        <end position="394"/>
    </location>
</feature>
<dbReference type="InterPro" id="IPR044148">
    <property type="entry name" value="ALDH_GabD1-like"/>
</dbReference>
<dbReference type="InterPro" id="IPR047110">
    <property type="entry name" value="GABD/Sad-like"/>
</dbReference>
<evidence type="ECO:0000256" key="1">
    <source>
        <dbReference type="ARBA" id="ARBA00009986"/>
    </source>
</evidence>
<dbReference type="Gene3D" id="3.40.605.10">
    <property type="entry name" value="Aldehyde Dehydrogenase, Chain A, domain 1"/>
    <property type="match status" value="1"/>
</dbReference>
<dbReference type="GO" id="GO:0004030">
    <property type="term" value="F:aldehyde dehydrogenase [NAD(P)+] activity"/>
    <property type="evidence" value="ECO:0007669"/>
    <property type="project" value="InterPro"/>
</dbReference>
<dbReference type="PANTHER" id="PTHR43217">
    <property type="entry name" value="SUCCINATE SEMIALDEHYDE DEHYDROGENASE [NAD(P)+] SAD"/>
    <property type="match status" value="1"/>
</dbReference>
<dbReference type="PROSITE" id="PS00070">
    <property type="entry name" value="ALDEHYDE_DEHYDR_CYS"/>
    <property type="match status" value="1"/>
</dbReference>
<gene>
    <name evidence="5" type="ORF">MNBD_GAMMA14-2143</name>
</gene>
<dbReference type="Gene3D" id="3.40.309.10">
    <property type="entry name" value="Aldehyde Dehydrogenase, Chain A, domain 2"/>
    <property type="match status" value="1"/>
</dbReference>
<dbReference type="InterPro" id="IPR015590">
    <property type="entry name" value="Aldehyde_DH_dom"/>
</dbReference>
<evidence type="ECO:0000259" key="4">
    <source>
        <dbReference type="Pfam" id="PF00171"/>
    </source>
</evidence>
<dbReference type="InterPro" id="IPR016162">
    <property type="entry name" value="Ald_DH_N"/>
</dbReference>
<feature type="non-terminal residue" evidence="5">
    <location>
        <position position="394"/>
    </location>
</feature>
<evidence type="ECO:0000256" key="2">
    <source>
        <dbReference type="ARBA" id="ARBA00022857"/>
    </source>
</evidence>
<dbReference type="GO" id="GO:0004777">
    <property type="term" value="F:succinate-semialdehyde dehydrogenase (NAD+) activity"/>
    <property type="evidence" value="ECO:0007669"/>
    <property type="project" value="UniProtKB-EC"/>
</dbReference>
<protein>
    <submittedName>
        <fullName evidence="5">Succinate-semialdehyde dehydrogenase [NAD] Succinate-semialdehyde dehydrogenase [NADP+]</fullName>
        <ecNumber evidence="5">1.2.1.24</ecNumber>
        <ecNumber evidence="5">1.2.1.79</ecNumber>
    </submittedName>
</protein>
<keyword evidence="3 5" id="KW-0560">Oxidoreductase</keyword>